<dbReference type="Gene3D" id="1.10.287.110">
    <property type="entry name" value="DnaJ domain"/>
    <property type="match status" value="1"/>
</dbReference>
<proteinExistence type="predicted"/>
<evidence type="ECO:0000256" key="1">
    <source>
        <dbReference type="SAM" id="Coils"/>
    </source>
</evidence>
<dbReference type="InterPro" id="IPR036869">
    <property type="entry name" value="J_dom_sf"/>
</dbReference>
<comment type="caution">
    <text evidence="3">The sequence shown here is derived from an EMBL/GenBank/DDBJ whole genome shotgun (WGS) entry which is preliminary data.</text>
</comment>
<reference evidence="3 4" key="1">
    <citation type="journal article" date="2017" name="Int. J. Syst. Evol. Microbiol.">
        <title>Ramlibacter alkalitolerans sp. nov., alkali-tolerant bacterium isolated from soil of ginseng.</title>
        <authorList>
            <person name="Lee D.H."/>
            <person name="Cha C.J."/>
        </authorList>
    </citation>
    <scope>NUCLEOTIDE SEQUENCE [LARGE SCALE GENOMIC DNA]</scope>
    <source>
        <strain evidence="3 4">KACC 19305</strain>
    </source>
</reference>
<evidence type="ECO:0000313" key="3">
    <source>
        <dbReference type="EMBL" id="MBL0425634.1"/>
    </source>
</evidence>
<dbReference type="EMBL" id="JAEQND010000005">
    <property type="protein sequence ID" value="MBL0425634.1"/>
    <property type="molecule type" value="Genomic_DNA"/>
</dbReference>
<accession>A0ABS1JN25</accession>
<dbReference type="SUPFAM" id="SSF46565">
    <property type="entry name" value="Chaperone J-domain"/>
    <property type="match status" value="1"/>
</dbReference>
<dbReference type="CDD" id="cd06257">
    <property type="entry name" value="DnaJ"/>
    <property type="match status" value="1"/>
</dbReference>
<dbReference type="Proteomes" id="UP000622707">
    <property type="component" value="Unassembled WGS sequence"/>
</dbReference>
<dbReference type="InterPro" id="IPR001623">
    <property type="entry name" value="DnaJ_domain"/>
</dbReference>
<dbReference type="RefSeq" id="WP_201689421.1">
    <property type="nucleotide sequence ID" value="NZ_JAEQND010000005.1"/>
</dbReference>
<organism evidence="3 4">
    <name type="scientific">Ramlibacter alkalitolerans</name>
    <dbReference type="NCBI Taxonomy" id="2039631"/>
    <lineage>
        <taxon>Bacteria</taxon>
        <taxon>Pseudomonadati</taxon>
        <taxon>Pseudomonadota</taxon>
        <taxon>Betaproteobacteria</taxon>
        <taxon>Burkholderiales</taxon>
        <taxon>Comamonadaceae</taxon>
        <taxon>Ramlibacter</taxon>
    </lineage>
</organism>
<protein>
    <submittedName>
        <fullName evidence="3">Molecular chaperone DnaJ</fullName>
    </submittedName>
</protein>
<gene>
    <name evidence="3" type="ORF">JI746_10995</name>
</gene>
<keyword evidence="1" id="KW-0175">Coiled coil</keyword>
<keyword evidence="4" id="KW-1185">Reference proteome</keyword>
<evidence type="ECO:0000256" key="2">
    <source>
        <dbReference type="SAM" id="MobiDB-lite"/>
    </source>
</evidence>
<sequence>MSRLPTLHIAPASTGAALGPQQKRFNTLIRQIEQARATLASWNENIPLYRQAHGEMLAPLRRELQASSRQWLSALDALCDGPGWTRTERATLRDLICETASAMLGAGEDDDTIKALFDKHSEVDFATEQREITLAMKDFAEEMTGLDLGDDEGIEDEDALRARVRKAMEERDAAEEARRASKPARKKSAAQQRRDAEAQQATQSVREIYRKLASSLHPDRETDEGERAAKTELMQQVNQAYAAGDLLALLELQLRIEQIDANHVAGASEARLKHYNKVLAEQLAELRQEIEDAQVAWSVEFNVPPFMHRDPRRLGDELERTRRAWRGELARLEKDVRLFADVAATRRWLKRQRARLAEDDLDLPF</sequence>
<feature type="region of interest" description="Disordered" evidence="2">
    <location>
        <begin position="171"/>
        <end position="203"/>
    </location>
</feature>
<name>A0ABS1JN25_9BURK</name>
<feature type="coiled-coil region" evidence="1">
    <location>
        <begin position="276"/>
        <end position="335"/>
    </location>
</feature>
<evidence type="ECO:0000313" key="4">
    <source>
        <dbReference type="Proteomes" id="UP000622707"/>
    </source>
</evidence>